<proteinExistence type="inferred from homology"/>
<evidence type="ECO:0000256" key="1">
    <source>
        <dbReference type="ARBA" id="ARBA00006479"/>
    </source>
</evidence>
<dbReference type="AlphaFoldDB" id="A0A930VBF0"/>
<dbReference type="SUPFAM" id="SSF46785">
    <property type="entry name" value="Winged helix' DNA-binding domain"/>
    <property type="match status" value="1"/>
</dbReference>
<dbReference type="Gene3D" id="1.10.10.10">
    <property type="entry name" value="Winged helix-like DNA-binding domain superfamily/Winged helix DNA-binding domain"/>
    <property type="match status" value="1"/>
</dbReference>
<dbReference type="SUPFAM" id="SSF53067">
    <property type="entry name" value="Actin-like ATPase domain"/>
    <property type="match status" value="1"/>
</dbReference>
<dbReference type="CDD" id="cd24076">
    <property type="entry name" value="ASKHA_ATPase_ROK_BsXylR-like"/>
    <property type="match status" value="1"/>
</dbReference>
<dbReference type="EMBL" id="JADKPN010000004">
    <property type="protein sequence ID" value="MBF4763353.1"/>
    <property type="molecule type" value="Genomic_DNA"/>
</dbReference>
<evidence type="ECO:0000313" key="2">
    <source>
        <dbReference type="EMBL" id="MBF4763353.1"/>
    </source>
</evidence>
<comment type="caution">
    <text evidence="2">The sequence shown here is derived from an EMBL/GenBank/DDBJ whole genome shotgun (WGS) entry which is preliminary data.</text>
</comment>
<sequence length="414" mass="43304">MTRRPGSPPTSPTKTGLGQEELRRNNLSALLTRVHLHGAISRASLTRELGLNRSTIGALAAELEDLGLVSERLPDAVRRSGRPSLVLEARRDNTVVGVDIGVDRIVTALVALGGEVLLQRQRPHAPGEHDVEHVIESAAQMIEEVLAARPDVRCLGVGVSVPGAVREADGLVRFAPNLGWVDQPFTEKLSHRLGRPVFTANDADLGVLAEHLRGAAVGYSDVAYLNGSVGIGGGFLVGGVPLSGARGYAGEVGHLLVDGAATEPCRCGNVGCWETKAGENHLLVAAGRLPGGGPDGVAEVIAAAAAGDQRATEALEQVAEWIGVGLRAVINIFDPEIIVLGGSLAALWRSRQAVIESVVDRWTLMTPRRDVLIRSSAFGLDSPWRGAAELVFAPLLADPAGVLDRVASGAVAAR</sequence>
<dbReference type="InterPro" id="IPR000600">
    <property type="entry name" value="ROK"/>
</dbReference>
<dbReference type="Pfam" id="PF00480">
    <property type="entry name" value="ROK"/>
    <property type="match status" value="1"/>
</dbReference>
<keyword evidence="3" id="KW-1185">Reference proteome</keyword>
<dbReference type="Proteomes" id="UP000640489">
    <property type="component" value="Unassembled WGS sequence"/>
</dbReference>
<dbReference type="PANTHER" id="PTHR18964:SF149">
    <property type="entry name" value="BIFUNCTIONAL UDP-N-ACETYLGLUCOSAMINE 2-EPIMERASE_N-ACETYLMANNOSAMINE KINASE"/>
    <property type="match status" value="1"/>
</dbReference>
<dbReference type="PANTHER" id="PTHR18964">
    <property type="entry name" value="ROK (REPRESSOR, ORF, KINASE) FAMILY"/>
    <property type="match status" value="1"/>
</dbReference>
<dbReference type="RefSeq" id="WP_194706540.1">
    <property type="nucleotide sequence ID" value="NZ_JADKPN010000004.1"/>
</dbReference>
<protein>
    <submittedName>
        <fullName evidence="2">ROK family transcriptional regulator</fullName>
    </submittedName>
</protein>
<gene>
    <name evidence="2" type="ORF">ISU07_09445</name>
</gene>
<accession>A0A930VBF0</accession>
<name>A0A930VBF0_9ACTN</name>
<comment type="similarity">
    <text evidence="1">Belongs to the ROK (NagC/XylR) family.</text>
</comment>
<dbReference type="InterPro" id="IPR043129">
    <property type="entry name" value="ATPase_NBD"/>
</dbReference>
<reference evidence="2" key="1">
    <citation type="submission" date="2020-11" db="EMBL/GenBank/DDBJ databases">
        <title>Nocardioides sp. nov., isolated from Soil of Cynanchum wilfordii Hemsley rhizosphere.</title>
        <authorList>
            <person name="Lee J.-S."/>
            <person name="Suh M.K."/>
            <person name="Kim J.-S."/>
        </authorList>
    </citation>
    <scope>NUCLEOTIDE SEQUENCE</scope>
    <source>
        <strain evidence="2">KCTC 19275</strain>
    </source>
</reference>
<dbReference type="Gene3D" id="3.30.420.40">
    <property type="match status" value="2"/>
</dbReference>
<dbReference type="InterPro" id="IPR036390">
    <property type="entry name" value="WH_DNA-bd_sf"/>
</dbReference>
<dbReference type="InterPro" id="IPR036388">
    <property type="entry name" value="WH-like_DNA-bd_sf"/>
</dbReference>
<organism evidence="2 3">
    <name type="scientific">Nocardioides islandensis</name>
    <dbReference type="NCBI Taxonomy" id="433663"/>
    <lineage>
        <taxon>Bacteria</taxon>
        <taxon>Bacillati</taxon>
        <taxon>Actinomycetota</taxon>
        <taxon>Actinomycetes</taxon>
        <taxon>Propionibacteriales</taxon>
        <taxon>Nocardioidaceae</taxon>
        <taxon>Nocardioides</taxon>
    </lineage>
</organism>
<evidence type="ECO:0000313" key="3">
    <source>
        <dbReference type="Proteomes" id="UP000640489"/>
    </source>
</evidence>